<protein>
    <recommendedName>
        <fullName evidence="3">DUF2332 domain-containing protein</fullName>
    </recommendedName>
</protein>
<reference evidence="1 2" key="1">
    <citation type="submission" date="2020-07" db="EMBL/GenBank/DDBJ databases">
        <title>Sequencing the genomes of 1000 actinobacteria strains.</title>
        <authorList>
            <person name="Klenk H.-P."/>
        </authorList>
    </citation>
    <scope>NUCLEOTIDE SEQUENCE [LARGE SCALE GENOMIC DNA]</scope>
    <source>
        <strain evidence="1 2">DSM 26487</strain>
    </source>
</reference>
<evidence type="ECO:0000313" key="2">
    <source>
        <dbReference type="Proteomes" id="UP000564496"/>
    </source>
</evidence>
<evidence type="ECO:0000313" key="1">
    <source>
        <dbReference type="EMBL" id="NYI80330.1"/>
    </source>
</evidence>
<dbReference type="AlphaFoldDB" id="A0A7Z0IUU0"/>
<organism evidence="1 2">
    <name type="scientific">Nocardioides panzhihuensis</name>
    <dbReference type="NCBI Taxonomy" id="860243"/>
    <lineage>
        <taxon>Bacteria</taxon>
        <taxon>Bacillati</taxon>
        <taxon>Actinomycetota</taxon>
        <taxon>Actinomycetes</taxon>
        <taxon>Propionibacteriales</taxon>
        <taxon>Nocardioidaceae</taxon>
        <taxon>Nocardioides</taxon>
    </lineage>
</organism>
<dbReference type="EMBL" id="JACBZR010000001">
    <property type="protein sequence ID" value="NYI80330.1"/>
    <property type="molecule type" value="Genomic_DNA"/>
</dbReference>
<name>A0A7Z0IUU0_9ACTN</name>
<dbReference type="RefSeq" id="WP_179660532.1">
    <property type="nucleotide sequence ID" value="NZ_JACBZR010000001.1"/>
</dbReference>
<accession>A0A7Z0IUU0</accession>
<comment type="caution">
    <text evidence="1">The sequence shown here is derived from an EMBL/GenBank/DDBJ whole genome shotgun (WGS) entry which is preliminary data.</text>
</comment>
<keyword evidence="2" id="KW-1185">Reference proteome</keyword>
<dbReference type="Pfam" id="PF10094">
    <property type="entry name" value="DUF2332"/>
    <property type="match status" value="1"/>
</dbReference>
<gene>
    <name evidence="1" type="ORF">BJ988_004978</name>
</gene>
<dbReference type="Proteomes" id="UP000564496">
    <property type="component" value="Unassembled WGS sequence"/>
</dbReference>
<evidence type="ECO:0008006" key="3">
    <source>
        <dbReference type="Google" id="ProtNLM"/>
    </source>
</evidence>
<sequence length="331" mass="35903">MLPLTDLTDIEESYRLYAAEMATSPSYHAWASSVADDPEVLRLLSDLPILKQQANLVFAAARRHGLEPGAYDDLRALLLGPEWPAVRATILTRRTQTNEVARMTALTPALGMLGDGPLALVELGASAGLCLYPDRYDYIWDGAGELRGSGGPTLRVPAIGPVPVPAARPRITARIGIDLNPLDVTDEDDMSWLLTLIWPGHDERRDRLAAAIEVTRAEPPHLIIGDMLDRLDGAIELAAASGGTPVVHHSAAAAYLDERERVELDKRMRTLVAAGRCHWISLEGPRVIPSLAPAAQNRRDADHHFCLAVDGRAVGWLQGHGAALGWTQTDE</sequence>
<dbReference type="InterPro" id="IPR011200">
    <property type="entry name" value="UCP012608"/>
</dbReference>
<proteinExistence type="predicted"/>